<organism evidence="2 3">
    <name type="scientific">Lunasporangiospora selenospora</name>
    <dbReference type="NCBI Taxonomy" id="979761"/>
    <lineage>
        <taxon>Eukaryota</taxon>
        <taxon>Fungi</taxon>
        <taxon>Fungi incertae sedis</taxon>
        <taxon>Mucoromycota</taxon>
        <taxon>Mortierellomycotina</taxon>
        <taxon>Mortierellomycetes</taxon>
        <taxon>Mortierellales</taxon>
        <taxon>Mortierellaceae</taxon>
        <taxon>Lunasporangiospora</taxon>
    </lineage>
</organism>
<reference evidence="2" key="1">
    <citation type="journal article" date="2020" name="Fungal Divers.">
        <title>Resolving the Mortierellaceae phylogeny through synthesis of multi-gene phylogenetics and phylogenomics.</title>
        <authorList>
            <person name="Vandepol N."/>
            <person name="Liber J."/>
            <person name="Desiro A."/>
            <person name="Na H."/>
            <person name="Kennedy M."/>
            <person name="Barry K."/>
            <person name="Grigoriev I.V."/>
            <person name="Miller A.N."/>
            <person name="O'Donnell K."/>
            <person name="Stajich J.E."/>
            <person name="Bonito G."/>
        </authorList>
    </citation>
    <scope>NUCLEOTIDE SEQUENCE</scope>
    <source>
        <strain evidence="2">KOD1015</strain>
    </source>
</reference>
<feature type="compositionally biased region" description="Polar residues" evidence="1">
    <location>
        <begin position="178"/>
        <end position="218"/>
    </location>
</feature>
<feature type="compositionally biased region" description="Low complexity" evidence="1">
    <location>
        <begin position="898"/>
        <end position="910"/>
    </location>
</feature>
<proteinExistence type="predicted"/>
<feature type="region of interest" description="Disordered" evidence="1">
    <location>
        <begin position="130"/>
        <end position="150"/>
    </location>
</feature>
<feature type="compositionally biased region" description="Polar residues" evidence="1">
    <location>
        <begin position="408"/>
        <end position="424"/>
    </location>
</feature>
<evidence type="ECO:0000313" key="3">
    <source>
        <dbReference type="Proteomes" id="UP000780801"/>
    </source>
</evidence>
<feature type="region of interest" description="Disordered" evidence="1">
    <location>
        <begin position="964"/>
        <end position="1037"/>
    </location>
</feature>
<protein>
    <submittedName>
        <fullName evidence="2">Uncharacterized protein</fullName>
    </submittedName>
</protein>
<dbReference type="OrthoDB" id="2441479at2759"/>
<feature type="compositionally biased region" description="Polar residues" evidence="1">
    <location>
        <begin position="390"/>
        <end position="401"/>
    </location>
</feature>
<feature type="compositionally biased region" description="Polar residues" evidence="1">
    <location>
        <begin position="710"/>
        <end position="726"/>
    </location>
</feature>
<feature type="compositionally biased region" description="Basic and acidic residues" evidence="1">
    <location>
        <begin position="566"/>
        <end position="576"/>
    </location>
</feature>
<feature type="region of interest" description="Disordered" evidence="1">
    <location>
        <begin position="679"/>
        <end position="726"/>
    </location>
</feature>
<feature type="compositionally biased region" description="Polar residues" evidence="1">
    <location>
        <begin position="453"/>
        <end position="465"/>
    </location>
</feature>
<feature type="region of interest" description="Disordered" evidence="1">
    <location>
        <begin position="327"/>
        <end position="487"/>
    </location>
</feature>
<feature type="compositionally biased region" description="Low complexity" evidence="1">
    <location>
        <begin position="857"/>
        <end position="869"/>
    </location>
</feature>
<name>A0A9P6FW25_9FUNG</name>
<comment type="caution">
    <text evidence="2">The sequence shown here is derived from an EMBL/GenBank/DDBJ whole genome shotgun (WGS) entry which is preliminary data.</text>
</comment>
<dbReference type="AlphaFoldDB" id="A0A9P6FW25"/>
<feature type="compositionally biased region" description="Polar residues" evidence="1">
    <location>
        <begin position="610"/>
        <end position="619"/>
    </location>
</feature>
<dbReference type="Proteomes" id="UP000780801">
    <property type="component" value="Unassembled WGS sequence"/>
</dbReference>
<feature type="region of interest" description="Disordered" evidence="1">
    <location>
        <begin position="172"/>
        <end position="243"/>
    </location>
</feature>
<dbReference type="EMBL" id="JAABOA010001036">
    <property type="protein sequence ID" value="KAF9582482.1"/>
    <property type="molecule type" value="Genomic_DNA"/>
</dbReference>
<evidence type="ECO:0000256" key="1">
    <source>
        <dbReference type="SAM" id="MobiDB-lite"/>
    </source>
</evidence>
<feature type="compositionally biased region" description="Acidic residues" evidence="1">
    <location>
        <begin position="1023"/>
        <end position="1037"/>
    </location>
</feature>
<gene>
    <name evidence="2" type="ORF">BGW38_000155</name>
</gene>
<sequence>MVMRTPPIFSLVCKDEPSYSILHVCCSLGLTLNIPSSIGISSLKTWEAVVDSSDQSQARKHMFLWLLTLAGLSLEPIVDSVLGQRFPLYEGLKIVVSGWLVLSHFYISKPRNEGAEHGMISESAQSNYNHRFTAPNRDHESGIHLSASDQGNSLSTGANYLDFGRFKRDLERRKKHGSTTSRSQQLESPNVNSSRASSILPQLQRTESASRQSVNSNSTRDDTFTKLLKPSTLGSSRINSDDAGPEIIRANALVNPFTIPSASNVSLPQSRTIRRERNDWESSGIAQNSSSLGTFEFGAKPHSLKRPLSAVLSSTGVPRSGKDIRALLSRASPQPPASTRQSRISRPRRIVSLNYDQSPRYSHDPEVASNNGSGSYRTVKRKRIAKADDVQQQQSDYQTNSKTDKSHTSGNVAPSQRIQQNQLFSKPKPPGRNRTGILRQQTLPKEPTEERGAQSSKSTNKSASTVLPPRKQHVDHHQVPGSASLEHRMSSVREWVKDKDPSLISPPLSTNSDAVNNSTYDRPSEEDKGDGYEQQIRRQYLKRKAHRQLAPIRDLKRPARTPKQPVDSETRRRGGEGEAISSHANREASVQSSSSIYPQPLDSISIPVSLRQQAQQSRPTHVPVSAPQRPYSVTKQDSQDDQGDHEAEAAPFSSPVDWSRFQKPVQTFSSPKRAITSTAPWISPLRRRHQPVLSSSQASSSRTFEKSPTRSHAQSHSPFSGSQTNTNIIAYNKDSGLSPLVKLRHTQLKQRQKEDFLGIKRKQNTESDDLFQFNQTLDVWERGDDETLARNAALEAEAIEASMSDRQTWDQVREVHPGKFSVLGAPVIEESRPISSIATQPAVPRYTRANSSSIRHLSSSLASASPQPSFKNNKPVVENLRSPASGNRIISSPRRRLSNNFGSNSSSGSVNFARPERNLEILGTVSSSSPFRSSTSIPPTPKRNMTLRRSLLGEFASAATEEESAVLRRERHPGLFTPSKKDRVRADLPTLQETERVQSNQRSPHKSSTPILSSRYIEVSPYPDDDNEDDDSEDEDG</sequence>
<feature type="compositionally biased region" description="Polar residues" evidence="1">
    <location>
        <begin position="507"/>
        <end position="521"/>
    </location>
</feature>
<evidence type="ECO:0000313" key="2">
    <source>
        <dbReference type="EMBL" id="KAF9582482.1"/>
    </source>
</evidence>
<feature type="compositionally biased region" description="Polar residues" evidence="1">
    <location>
        <begin position="997"/>
        <end position="1012"/>
    </location>
</feature>
<feature type="region of interest" description="Disordered" evidence="1">
    <location>
        <begin position="857"/>
        <end position="910"/>
    </location>
</feature>
<keyword evidence="3" id="KW-1185">Reference proteome</keyword>
<feature type="compositionally biased region" description="Basic and acidic residues" evidence="1">
    <location>
        <begin position="522"/>
        <end position="531"/>
    </location>
</feature>
<accession>A0A9P6FW25</accession>
<feature type="region of interest" description="Disordered" evidence="1">
    <location>
        <begin position="499"/>
        <end position="658"/>
    </location>
</feature>
<feature type="compositionally biased region" description="Polar residues" evidence="1">
    <location>
        <begin position="588"/>
        <end position="597"/>
    </location>
</feature>